<reference evidence="6" key="1">
    <citation type="journal article" date="2019" name="Int. J. Syst. Evol. Microbiol.">
        <title>The Global Catalogue of Microorganisms (GCM) 10K type strain sequencing project: providing services to taxonomists for standard genome sequencing and annotation.</title>
        <authorList>
            <consortium name="The Broad Institute Genomics Platform"/>
            <consortium name="The Broad Institute Genome Sequencing Center for Infectious Disease"/>
            <person name="Wu L."/>
            <person name="Ma J."/>
        </authorList>
    </citation>
    <scope>NUCLEOTIDE SEQUENCE [LARGE SCALE GENOMIC DNA]</scope>
    <source>
        <strain evidence="6">JCM 17924</strain>
    </source>
</reference>
<keyword evidence="3" id="KW-0732">Signal</keyword>
<dbReference type="Proteomes" id="UP001500454">
    <property type="component" value="Unassembled WGS sequence"/>
</dbReference>
<gene>
    <name evidence="5" type="ORF">GCM10023186_04570</name>
</gene>
<evidence type="ECO:0000259" key="4">
    <source>
        <dbReference type="PROSITE" id="PS50072"/>
    </source>
</evidence>
<dbReference type="InterPro" id="IPR029000">
    <property type="entry name" value="Cyclophilin-like_dom_sf"/>
</dbReference>
<proteinExistence type="inferred from homology"/>
<evidence type="ECO:0000313" key="6">
    <source>
        <dbReference type="Proteomes" id="UP001500454"/>
    </source>
</evidence>
<dbReference type="PANTHER" id="PTHR45625:SF4">
    <property type="entry name" value="PEPTIDYLPROLYL ISOMERASE DOMAIN AND WD REPEAT-CONTAINING PROTEIN 1"/>
    <property type="match status" value="1"/>
</dbReference>
<protein>
    <recommendedName>
        <fullName evidence="3">Peptidyl-prolyl cis-trans isomerase</fullName>
        <shortName evidence="3">PPIase</shortName>
        <ecNumber evidence="3">5.2.1.8</ecNumber>
    </recommendedName>
</protein>
<dbReference type="EMBL" id="BAABHA010000001">
    <property type="protein sequence ID" value="GAA4373707.1"/>
    <property type="molecule type" value="Genomic_DNA"/>
</dbReference>
<dbReference type="InterPro" id="IPR002130">
    <property type="entry name" value="Cyclophilin-type_PPIase_dom"/>
</dbReference>
<dbReference type="SUPFAM" id="SSF50891">
    <property type="entry name" value="Cyclophilin-like"/>
    <property type="match status" value="1"/>
</dbReference>
<accession>A0ABP8IUW0</accession>
<feature type="domain" description="PPIase cyclophilin-type" evidence="4">
    <location>
        <begin position="80"/>
        <end position="245"/>
    </location>
</feature>
<dbReference type="PROSITE" id="PS50072">
    <property type="entry name" value="CSA_PPIASE_2"/>
    <property type="match status" value="1"/>
</dbReference>
<dbReference type="Pfam" id="PF00160">
    <property type="entry name" value="Pro_isomerase"/>
    <property type="match status" value="1"/>
</dbReference>
<name>A0ABP8IUW0_9BACT</name>
<keyword evidence="1 3" id="KW-0697">Rotamase</keyword>
<dbReference type="Gene3D" id="2.40.100.10">
    <property type="entry name" value="Cyclophilin-like"/>
    <property type="match status" value="1"/>
</dbReference>
<feature type="chain" id="PRO_5044978504" description="Peptidyl-prolyl cis-trans isomerase" evidence="3">
    <location>
        <begin position="21"/>
        <end position="253"/>
    </location>
</feature>
<sequence length="253" mass="27826">MRSFSSGLLAVLTVGTLLTAACTQSNPEADKDAELAAMEDGSGRPGPDLMSMSDSNCVAVLTKYGQEHPETEVLVKTRHGNIRVKLYKDTPLHRANFLLLANKGYFDQTVFYRVEKGFVVQGGNSNTRTIMLRKYHIPPEIRPQYFHKPGALGMARFDDEKNPGRLSSSHDFYFVHGRKLEPAQAKAVAGRPLTAEQLQIYATQGGAPALDGLYTVFGEVTEGLDVVDKIAQEKVDPSSWPLNDVGMQLEVIK</sequence>
<dbReference type="EC" id="5.2.1.8" evidence="3"/>
<dbReference type="InterPro" id="IPR044666">
    <property type="entry name" value="Cyclophilin_A-like"/>
</dbReference>
<evidence type="ECO:0000256" key="1">
    <source>
        <dbReference type="ARBA" id="ARBA00023110"/>
    </source>
</evidence>
<organism evidence="5 6">
    <name type="scientific">Hymenobacter koreensis</name>
    <dbReference type="NCBI Taxonomy" id="1084523"/>
    <lineage>
        <taxon>Bacteria</taxon>
        <taxon>Pseudomonadati</taxon>
        <taxon>Bacteroidota</taxon>
        <taxon>Cytophagia</taxon>
        <taxon>Cytophagales</taxon>
        <taxon>Hymenobacteraceae</taxon>
        <taxon>Hymenobacter</taxon>
    </lineage>
</organism>
<evidence type="ECO:0000313" key="5">
    <source>
        <dbReference type="EMBL" id="GAA4373707.1"/>
    </source>
</evidence>
<comment type="function">
    <text evidence="3">PPIases accelerate the folding of proteins. It catalyzes the cis-trans isomerization of proline imidic peptide bonds in oligopeptides.</text>
</comment>
<dbReference type="PRINTS" id="PR00153">
    <property type="entry name" value="CSAPPISMRASE"/>
</dbReference>
<dbReference type="PANTHER" id="PTHR45625">
    <property type="entry name" value="PEPTIDYL-PROLYL CIS-TRANS ISOMERASE-RELATED"/>
    <property type="match status" value="1"/>
</dbReference>
<feature type="signal peptide" evidence="3">
    <location>
        <begin position="1"/>
        <end position="20"/>
    </location>
</feature>
<keyword evidence="6" id="KW-1185">Reference proteome</keyword>
<evidence type="ECO:0000256" key="2">
    <source>
        <dbReference type="ARBA" id="ARBA00023235"/>
    </source>
</evidence>
<keyword evidence="2 3" id="KW-0413">Isomerase</keyword>
<evidence type="ECO:0000256" key="3">
    <source>
        <dbReference type="RuleBase" id="RU363019"/>
    </source>
</evidence>
<comment type="catalytic activity">
    <reaction evidence="3">
        <text>[protein]-peptidylproline (omega=180) = [protein]-peptidylproline (omega=0)</text>
        <dbReference type="Rhea" id="RHEA:16237"/>
        <dbReference type="Rhea" id="RHEA-COMP:10747"/>
        <dbReference type="Rhea" id="RHEA-COMP:10748"/>
        <dbReference type="ChEBI" id="CHEBI:83833"/>
        <dbReference type="ChEBI" id="CHEBI:83834"/>
        <dbReference type="EC" id="5.2.1.8"/>
    </reaction>
</comment>
<dbReference type="RefSeq" id="WP_345220985.1">
    <property type="nucleotide sequence ID" value="NZ_BAABHA010000001.1"/>
</dbReference>
<dbReference type="PROSITE" id="PS51257">
    <property type="entry name" value="PROKAR_LIPOPROTEIN"/>
    <property type="match status" value="1"/>
</dbReference>
<comment type="similarity">
    <text evidence="3">Belongs to the cyclophilin-type PPIase family.</text>
</comment>
<comment type="caution">
    <text evidence="5">The sequence shown here is derived from an EMBL/GenBank/DDBJ whole genome shotgun (WGS) entry which is preliminary data.</text>
</comment>